<dbReference type="HOGENOM" id="CLU_058017_0_0_12"/>
<dbReference type="Gene3D" id="3.40.50.300">
    <property type="entry name" value="P-loop containing nucleotide triphosphate hydrolases"/>
    <property type="match status" value="1"/>
</dbReference>
<dbReference type="GeneID" id="302998043"/>
<dbReference type="PANTHER" id="PTHR42990">
    <property type="entry name" value="ATPASE"/>
    <property type="match status" value="1"/>
</dbReference>
<dbReference type="eggNOG" id="COG1373">
    <property type="taxonomic scope" value="Bacteria"/>
</dbReference>
<dbReference type="STRING" id="869209.Tresu_0872"/>
<organism evidence="2 3">
    <name type="scientific">Treponema succinifaciens (strain ATCC 33096 / DSM 2489 / 6091)</name>
    <dbReference type="NCBI Taxonomy" id="869209"/>
    <lineage>
        <taxon>Bacteria</taxon>
        <taxon>Pseudomonadati</taxon>
        <taxon>Spirochaetota</taxon>
        <taxon>Spirochaetia</taxon>
        <taxon>Spirochaetales</taxon>
        <taxon>Treponemataceae</taxon>
        <taxon>Treponema</taxon>
    </lineage>
</organism>
<reference evidence="3" key="2">
    <citation type="submission" date="2011-04" db="EMBL/GenBank/DDBJ databases">
        <title>The complete genome of chromosome of Treponema succinifaciens DSM 2489.</title>
        <authorList>
            <person name="Lucas S."/>
            <person name="Copeland A."/>
            <person name="Lapidus A."/>
            <person name="Bruce D."/>
            <person name="Goodwin L."/>
            <person name="Pitluck S."/>
            <person name="Peters L."/>
            <person name="Kyrpides N."/>
            <person name="Mavromatis K."/>
            <person name="Ivanova N."/>
            <person name="Ovchinnikova G."/>
            <person name="Teshima H."/>
            <person name="Detter J.C."/>
            <person name="Tapia R."/>
            <person name="Han C."/>
            <person name="Land M."/>
            <person name="Hauser L."/>
            <person name="Markowitz V."/>
            <person name="Cheng J.-F."/>
            <person name="Hugenholtz P."/>
            <person name="Woyke T."/>
            <person name="Wu D."/>
            <person name="Gronow S."/>
            <person name="Wellnitz S."/>
            <person name="Brambilla E."/>
            <person name="Klenk H.-P."/>
            <person name="Eisen J.A."/>
        </authorList>
    </citation>
    <scope>NUCLEOTIDE SEQUENCE [LARGE SCALE GENOMIC DNA]</scope>
    <source>
        <strain evidence="3">ATCC 33096 / DSM 2489 / 6091</strain>
    </source>
</reference>
<evidence type="ECO:0000313" key="3">
    <source>
        <dbReference type="Proteomes" id="UP000006852"/>
    </source>
</evidence>
<evidence type="ECO:0000259" key="1">
    <source>
        <dbReference type="Pfam" id="PF13173"/>
    </source>
</evidence>
<protein>
    <recommendedName>
        <fullName evidence="1">AAA domain-containing protein</fullName>
    </recommendedName>
</protein>
<feature type="domain" description="AAA" evidence="1">
    <location>
        <begin position="32"/>
        <end position="155"/>
    </location>
</feature>
<dbReference type="AlphaFoldDB" id="F2NY45"/>
<dbReference type="InterPro" id="IPR041682">
    <property type="entry name" value="AAA_14"/>
</dbReference>
<dbReference type="RefSeq" id="WP_013701089.1">
    <property type="nucleotide sequence ID" value="NC_015385.1"/>
</dbReference>
<dbReference type="InterPro" id="IPR027417">
    <property type="entry name" value="P-loop_NTPase"/>
</dbReference>
<dbReference type="Proteomes" id="UP000006852">
    <property type="component" value="Chromosome"/>
</dbReference>
<evidence type="ECO:0000313" key="2">
    <source>
        <dbReference type="EMBL" id="AEB13796.1"/>
    </source>
</evidence>
<accession>F2NY45</accession>
<keyword evidence="3" id="KW-1185">Reference proteome</keyword>
<gene>
    <name evidence="2" type="ordered locus">Tresu_0872</name>
</gene>
<dbReference type="OrthoDB" id="9768467at2"/>
<dbReference type="PANTHER" id="PTHR42990:SF1">
    <property type="entry name" value="AAA+ ATPASE DOMAIN-CONTAINING PROTEIN"/>
    <property type="match status" value="1"/>
</dbReference>
<sequence>MEKLIELFRKKMTGPLPVFERELERKINWNARLISVRGSRGTGKTTLFLQHIKKTFSNNLNKVLYVNLDNVYFSNNTLVELAEKFASRGGTHLFIDEVHKYENWSKEIKNLYDDFPELHIAFTGSSLLEILNGRADLSRRTLVYELTGLSFREYLSLIKAHDFPIFTLEEILKNNEQISAEIASKIKPFEFFDDYLSFGYYPYFLEGKDDYFNRLNETLNMILEVELPMLRGLEIAYIPRIKKLLAVIGESAPFIPNITQLAAKIGISRQTLLIYLKYLEDAKLINQLYKKSRGLSVLEKPEKILMENTNLIELFNGENANTGSRRETFVLNQLLHSHKVDFSEESDFFVDSKYTFEVGGKNKKRKQIQEIPDSYIIADDIEFGTDRRIPIWLLGFMY</sequence>
<dbReference type="EMBL" id="CP002631">
    <property type="protein sequence ID" value="AEB13796.1"/>
    <property type="molecule type" value="Genomic_DNA"/>
</dbReference>
<reference evidence="2 3" key="1">
    <citation type="journal article" date="2011" name="Stand. Genomic Sci.">
        <title>Complete genome sequence of Treponema succinifaciens type strain (6091).</title>
        <authorList>
            <person name="Han C."/>
            <person name="Gronow S."/>
            <person name="Teshima H."/>
            <person name="Lapidus A."/>
            <person name="Nolan M."/>
            <person name="Lucas S."/>
            <person name="Hammon N."/>
            <person name="Deshpande S."/>
            <person name="Cheng J.F."/>
            <person name="Zeytun A."/>
            <person name="Tapia R."/>
            <person name="Goodwin L."/>
            <person name="Pitluck S."/>
            <person name="Liolios K."/>
            <person name="Pagani I."/>
            <person name="Ivanova N."/>
            <person name="Mavromatis K."/>
            <person name="Mikhailova N."/>
            <person name="Huntemann M."/>
            <person name="Pati A."/>
            <person name="Chen A."/>
            <person name="Palaniappan K."/>
            <person name="Land M."/>
            <person name="Hauser L."/>
            <person name="Brambilla E.M."/>
            <person name="Rohde M."/>
            <person name="Goker M."/>
            <person name="Woyke T."/>
            <person name="Bristow J."/>
            <person name="Eisen J.A."/>
            <person name="Markowitz V."/>
            <person name="Hugenholtz P."/>
            <person name="Kyrpides N.C."/>
            <person name="Klenk H.P."/>
            <person name="Detter J.C."/>
        </authorList>
    </citation>
    <scope>NUCLEOTIDE SEQUENCE [LARGE SCALE GENOMIC DNA]</scope>
    <source>
        <strain evidence="3">ATCC 33096 / DSM 2489 / 6091</strain>
    </source>
</reference>
<dbReference type="KEGG" id="tsu:Tresu_0872"/>
<dbReference type="SUPFAM" id="SSF52540">
    <property type="entry name" value="P-loop containing nucleoside triphosphate hydrolases"/>
    <property type="match status" value="1"/>
</dbReference>
<dbReference type="Pfam" id="PF13173">
    <property type="entry name" value="AAA_14"/>
    <property type="match status" value="1"/>
</dbReference>
<name>F2NY45_TRES6</name>
<proteinExistence type="predicted"/>